<dbReference type="AlphaFoldDB" id="A0A6G6WBV6"/>
<protein>
    <submittedName>
        <fullName evidence="2">Uncharacterized protein</fullName>
    </submittedName>
</protein>
<organism evidence="2 3">
    <name type="scientific">Nocardioides anomalus</name>
    <dbReference type="NCBI Taxonomy" id="2712223"/>
    <lineage>
        <taxon>Bacteria</taxon>
        <taxon>Bacillati</taxon>
        <taxon>Actinomycetota</taxon>
        <taxon>Actinomycetes</taxon>
        <taxon>Propionibacteriales</taxon>
        <taxon>Nocardioidaceae</taxon>
        <taxon>Nocardioides</taxon>
    </lineage>
</organism>
<evidence type="ECO:0000256" key="1">
    <source>
        <dbReference type="SAM" id="MobiDB-lite"/>
    </source>
</evidence>
<dbReference type="EMBL" id="CP049257">
    <property type="protein sequence ID" value="QIG42722.1"/>
    <property type="molecule type" value="Genomic_DNA"/>
</dbReference>
<dbReference type="RefSeq" id="WP_165230799.1">
    <property type="nucleotide sequence ID" value="NZ_CP049257.1"/>
</dbReference>
<proteinExistence type="predicted"/>
<dbReference type="KEGG" id="nano:G5V58_07940"/>
<dbReference type="Proteomes" id="UP000502996">
    <property type="component" value="Chromosome"/>
</dbReference>
<sequence>MSEQRDEQDATGISDEQLPEDLQPGEDNPLAEPLDDNETAGDLEPGELLEEGKTPNQWDEEHSED</sequence>
<reference evidence="2 3" key="1">
    <citation type="submission" date="2020-02" db="EMBL/GenBank/DDBJ databases">
        <title>Full genome sequence of Nocardioides sp. R-3366.</title>
        <authorList>
            <person name="Im W.-T."/>
        </authorList>
    </citation>
    <scope>NUCLEOTIDE SEQUENCE [LARGE SCALE GENOMIC DNA]</scope>
    <source>
        <strain evidence="2 3">R-3366</strain>
    </source>
</reference>
<evidence type="ECO:0000313" key="3">
    <source>
        <dbReference type="Proteomes" id="UP000502996"/>
    </source>
</evidence>
<feature type="compositionally biased region" description="Acidic residues" evidence="1">
    <location>
        <begin position="33"/>
        <end position="49"/>
    </location>
</feature>
<gene>
    <name evidence="2" type="ORF">G5V58_07940</name>
</gene>
<accession>A0A6G6WBV6</accession>
<feature type="region of interest" description="Disordered" evidence="1">
    <location>
        <begin position="1"/>
        <end position="65"/>
    </location>
</feature>
<evidence type="ECO:0000313" key="2">
    <source>
        <dbReference type="EMBL" id="QIG42722.1"/>
    </source>
</evidence>
<name>A0A6G6WBV6_9ACTN</name>
<keyword evidence="3" id="KW-1185">Reference proteome</keyword>